<keyword evidence="4" id="KW-1185">Reference proteome</keyword>
<sequence>MGSPYSGWTGGQAQNAQDTGNRMPHYPGHLKHTFPNPQCSSHCRIHRDTEWESYLGPRVQEGRERRPYVSLYTSSPMLICIDHTRNLALGHASPMFDLEPFTIPLFFSFMLFSFTVSLGIASLSRKVVWSSLDLALWLKIPSLYWMRSEWDPNPLLQTGPETLRPPLASKPAPDHKISCILIGRPA</sequence>
<keyword evidence="2" id="KW-0812">Transmembrane</keyword>
<dbReference type="EMBL" id="JAUEPT010000035">
    <property type="protein sequence ID" value="KAK0440054.1"/>
    <property type="molecule type" value="Genomic_DNA"/>
</dbReference>
<comment type="caution">
    <text evidence="3">The sequence shown here is derived from an EMBL/GenBank/DDBJ whole genome shotgun (WGS) entry which is preliminary data.</text>
</comment>
<evidence type="ECO:0000313" key="3">
    <source>
        <dbReference type="EMBL" id="KAK0440054.1"/>
    </source>
</evidence>
<feature type="transmembrane region" description="Helical" evidence="2">
    <location>
        <begin position="101"/>
        <end position="120"/>
    </location>
</feature>
<dbReference type="Proteomes" id="UP001175226">
    <property type="component" value="Unassembled WGS sequence"/>
</dbReference>
<dbReference type="AlphaFoldDB" id="A0AA39JCY4"/>
<protein>
    <submittedName>
        <fullName evidence="3">Uncharacterized protein</fullName>
    </submittedName>
</protein>
<keyword evidence="2" id="KW-1133">Transmembrane helix</keyword>
<reference evidence="3" key="1">
    <citation type="submission" date="2023-06" db="EMBL/GenBank/DDBJ databases">
        <authorList>
            <consortium name="Lawrence Berkeley National Laboratory"/>
            <person name="Ahrendt S."/>
            <person name="Sahu N."/>
            <person name="Indic B."/>
            <person name="Wong-Bajracharya J."/>
            <person name="Merenyi Z."/>
            <person name="Ke H.-M."/>
            <person name="Monk M."/>
            <person name="Kocsube S."/>
            <person name="Drula E."/>
            <person name="Lipzen A."/>
            <person name="Balint B."/>
            <person name="Henrissat B."/>
            <person name="Andreopoulos B."/>
            <person name="Martin F.M."/>
            <person name="Harder C.B."/>
            <person name="Rigling D."/>
            <person name="Ford K.L."/>
            <person name="Foster G.D."/>
            <person name="Pangilinan J."/>
            <person name="Papanicolaou A."/>
            <person name="Barry K."/>
            <person name="LaButti K."/>
            <person name="Viragh M."/>
            <person name="Koriabine M."/>
            <person name="Yan M."/>
            <person name="Riley R."/>
            <person name="Champramary S."/>
            <person name="Plett K.L."/>
            <person name="Tsai I.J."/>
            <person name="Slot J."/>
            <person name="Sipos G."/>
            <person name="Plett J."/>
            <person name="Nagy L.G."/>
            <person name="Grigoriev I.V."/>
        </authorList>
    </citation>
    <scope>NUCLEOTIDE SEQUENCE</scope>
    <source>
        <strain evidence="3">FPL87.14</strain>
    </source>
</reference>
<keyword evidence="2" id="KW-0472">Membrane</keyword>
<proteinExistence type="predicted"/>
<evidence type="ECO:0000313" key="4">
    <source>
        <dbReference type="Proteomes" id="UP001175226"/>
    </source>
</evidence>
<accession>A0AA39JCY4</accession>
<feature type="compositionally biased region" description="Polar residues" evidence="1">
    <location>
        <begin position="11"/>
        <end position="20"/>
    </location>
</feature>
<evidence type="ECO:0000256" key="1">
    <source>
        <dbReference type="SAM" id="MobiDB-lite"/>
    </source>
</evidence>
<evidence type="ECO:0000256" key="2">
    <source>
        <dbReference type="SAM" id="Phobius"/>
    </source>
</evidence>
<feature type="region of interest" description="Disordered" evidence="1">
    <location>
        <begin position="1"/>
        <end position="28"/>
    </location>
</feature>
<organism evidence="3 4">
    <name type="scientific">Armillaria borealis</name>
    <dbReference type="NCBI Taxonomy" id="47425"/>
    <lineage>
        <taxon>Eukaryota</taxon>
        <taxon>Fungi</taxon>
        <taxon>Dikarya</taxon>
        <taxon>Basidiomycota</taxon>
        <taxon>Agaricomycotina</taxon>
        <taxon>Agaricomycetes</taxon>
        <taxon>Agaricomycetidae</taxon>
        <taxon>Agaricales</taxon>
        <taxon>Marasmiineae</taxon>
        <taxon>Physalacriaceae</taxon>
        <taxon>Armillaria</taxon>
    </lineage>
</organism>
<gene>
    <name evidence="3" type="ORF">EV421DRAFT_1737432</name>
</gene>
<name>A0AA39JCY4_9AGAR</name>